<name>A0ACC2HF94_DALPE</name>
<dbReference type="EMBL" id="CM055730">
    <property type="protein sequence ID" value="KAJ8014427.1"/>
    <property type="molecule type" value="Genomic_DNA"/>
</dbReference>
<comment type="caution">
    <text evidence="1">The sequence shown here is derived from an EMBL/GenBank/DDBJ whole genome shotgun (WGS) entry which is preliminary data.</text>
</comment>
<proteinExistence type="predicted"/>
<gene>
    <name evidence="1" type="ORF">DPEC_G00040100</name>
</gene>
<keyword evidence="2" id="KW-1185">Reference proteome</keyword>
<protein>
    <submittedName>
        <fullName evidence="1">Uncharacterized protein</fullName>
    </submittedName>
</protein>
<sequence>MPGRLLVPSDLESTPETYDKLHSRPPSREGHIIAKGWRCKTEIYWTGGGEGRKEKSSLDELAERTDRCTPRGGEVEKRRRKTWRREESDSGRLAMADAVASVRRTQRYKRR</sequence>
<evidence type="ECO:0000313" key="1">
    <source>
        <dbReference type="EMBL" id="KAJ8014427.1"/>
    </source>
</evidence>
<accession>A0ACC2HF94</accession>
<reference evidence="1" key="1">
    <citation type="submission" date="2021-05" db="EMBL/GenBank/DDBJ databases">
        <authorList>
            <person name="Pan Q."/>
            <person name="Jouanno E."/>
            <person name="Zahm M."/>
            <person name="Klopp C."/>
            <person name="Cabau C."/>
            <person name="Louis A."/>
            <person name="Berthelot C."/>
            <person name="Parey E."/>
            <person name="Roest Crollius H."/>
            <person name="Montfort J."/>
            <person name="Robinson-Rechavi M."/>
            <person name="Bouchez O."/>
            <person name="Lampietro C."/>
            <person name="Lopez Roques C."/>
            <person name="Donnadieu C."/>
            <person name="Postlethwait J."/>
            <person name="Bobe J."/>
            <person name="Dillon D."/>
            <person name="Chandos A."/>
            <person name="von Hippel F."/>
            <person name="Guiguen Y."/>
        </authorList>
    </citation>
    <scope>NUCLEOTIDE SEQUENCE</scope>
    <source>
        <strain evidence="1">YG-Jan2019</strain>
    </source>
</reference>
<organism evidence="1 2">
    <name type="scientific">Dallia pectoralis</name>
    <name type="common">Alaska blackfish</name>
    <dbReference type="NCBI Taxonomy" id="75939"/>
    <lineage>
        <taxon>Eukaryota</taxon>
        <taxon>Metazoa</taxon>
        <taxon>Chordata</taxon>
        <taxon>Craniata</taxon>
        <taxon>Vertebrata</taxon>
        <taxon>Euteleostomi</taxon>
        <taxon>Actinopterygii</taxon>
        <taxon>Neopterygii</taxon>
        <taxon>Teleostei</taxon>
        <taxon>Protacanthopterygii</taxon>
        <taxon>Esociformes</taxon>
        <taxon>Umbridae</taxon>
        <taxon>Dallia</taxon>
    </lineage>
</organism>
<evidence type="ECO:0000313" key="2">
    <source>
        <dbReference type="Proteomes" id="UP001157502"/>
    </source>
</evidence>
<dbReference type="Proteomes" id="UP001157502">
    <property type="component" value="Chromosome 3"/>
</dbReference>